<dbReference type="Proteomes" id="UP000182373">
    <property type="component" value="Chromosome"/>
</dbReference>
<evidence type="ECO:0000313" key="1">
    <source>
        <dbReference type="EMBL" id="APH54064.1"/>
    </source>
</evidence>
<dbReference type="AlphaFoldDB" id="A0AAC9P8J5"/>
<organism evidence="1 2">
    <name type="scientific">Granulibacter bethesdensis</name>
    <dbReference type="NCBI Taxonomy" id="364410"/>
    <lineage>
        <taxon>Bacteria</taxon>
        <taxon>Pseudomonadati</taxon>
        <taxon>Pseudomonadota</taxon>
        <taxon>Alphaproteobacteria</taxon>
        <taxon>Acetobacterales</taxon>
        <taxon>Acetobacteraceae</taxon>
        <taxon>Granulibacter</taxon>
    </lineage>
</organism>
<name>A0AAC9P8J5_9PROT</name>
<accession>A0AAC9P8J5</accession>
<dbReference type="EMBL" id="CP018191">
    <property type="protein sequence ID" value="APH54064.1"/>
    <property type="molecule type" value="Genomic_DNA"/>
</dbReference>
<proteinExistence type="predicted"/>
<protein>
    <submittedName>
        <fullName evidence="1">Uncharacterized protein</fullName>
    </submittedName>
</protein>
<evidence type="ECO:0000313" key="2">
    <source>
        <dbReference type="Proteomes" id="UP000182373"/>
    </source>
</evidence>
<sequence>MLLDRLQRANASGWAVIRFDLWLGGHAQFSSRCRSGRMMAAFKARQDVARRMLHCTNADLILLTIEK</sequence>
<gene>
    <name evidence="1" type="ORF">GbCGDNIH9_5109</name>
</gene>
<reference evidence="2" key="1">
    <citation type="submission" date="2016-11" db="EMBL/GenBank/DDBJ databases">
        <title>Comparative genomic and phenotypic analysis of Granulibacter bethesdensis clinical isolates from patients with chronic granulomatous disease.</title>
        <authorList>
            <person name="Zarember K.A."/>
            <person name="Porcella S.F."/>
            <person name="Chu J."/>
            <person name="Ding L."/>
            <person name="Dahlstrom E."/>
            <person name="Barbian K."/>
            <person name="Martens C."/>
            <person name="Sykora L."/>
            <person name="Kramer S."/>
            <person name="Pettinato A.M."/>
            <person name="Hong H."/>
            <person name="Wald G."/>
            <person name="Berg L.J."/>
            <person name="Rogge L.S."/>
            <person name="Greenberg D.E."/>
            <person name="Falcone E.L."/>
            <person name="Neves J.F."/>
            <person name="Simoes M.J."/>
            <person name="Casal M."/>
            <person name="Rodriguez-Lopez F.C."/>
            <person name="Zelazny A."/>
            <person name="Gallin J.I."/>
            <person name="Holland S.M."/>
        </authorList>
    </citation>
    <scope>NUCLEOTIDE SEQUENCE [LARGE SCALE GENOMIC DNA]</scope>
    <source>
        <strain evidence="2">NIH9.1</strain>
    </source>
</reference>